<evidence type="ECO:0000313" key="2">
    <source>
        <dbReference type="EMBL" id="RNA17455.1"/>
    </source>
</evidence>
<sequence>MTHAQIPKRFMQGFYDLYSIIERTDDTSSLKTWIKHKKYTLYISSQIVENCSDGKNKIKCISFNNLKTPLQTLRCFIIFLVMLYIQNVALKMLRI</sequence>
<proteinExistence type="predicted"/>
<keyword evidence="1" id="KW-0812">Transmembrane</keyword>
<evidence type="ECO:0000313" key="3">
    <source>
        <dbReference type="Proteomes" id="UP000276133"/>
    </source>
</evidence>
<keyword evidence="1" id="KW-1133">Transmembrane helix</keyword>
<evidence type="ECO:0000256" key="1">
    <source>
        <dbReference type="SAM" id="Phobius"/>
    </source>
</evidence>
<dbReference type="AlphaFoldDB" id="A0A3M7R2K2"/>
<feature type="transmembrane region" description="Helical" evidence="1">
    <location>
        <begin position="71"/>
        <end position="90"/>
    </location>
</feature>
<name>A0A3M7R2K2_BRAPC</name>
<organism evidence="2 3">
    <name type="scientific">Brachionus plicatilis</name>
    <name type="common">Marine rotifer</name>
    <name type="synonym">Brachionus muelleri</name>
    <dbReference type="NCBI Taxonomy" id="10195"/>
    <lineage>
        <taxon>Eukaryota</taxon>
        <taxon>Metazoa</taxon>
        <taxon>Spiralia</taxon>
        <taxon>Gnathifera</taxon>
        <taxon>Rotifera</taxon>
        <taxon>Eurotatoria</taxon>
        <taxon>Monogononta</taxon>
        <taxon>Pseudotrocha</taxon>
        <taxon>Ploima</taxon>
        <taxon>Brachionidae</taxon>
        <taxon>Brachionus</taxon>
    </lineage>
</organism>
<gene>
    <name evidence="2" type="ORF">BpHYR1_050926</name>
</gene>
<keyword evidence="3" id="KW-1185">Reference proteome</keyword>
<accession>A0A3M7R2K2</accession>
<protein>
    <submittedName>
        <fullName evidence="2">Uncharacterized protein</fullName>
    </submittedName>
</protein>
<comment type="caution">
    <text evidence="2">The sequence shown here is derived from an EMBL/GenBank/DDBJ whole genome shotgun (WGS) entry which is preliminary data.</text>
</comment>
<dbReference type="Proteomes" id="UP000276133">
    <property type="component" value="Unassembled WGS sequence"/>
</dbReference>
<dbReference type="EMBL" id="REGN01004453">
    <property type="protein sequence ID" value="RNA17455.1"/>
    <property type="molecule type" value="Genomic_DNA"/>
</dbReference>
<reference evidence="2 3" key="1">
    <citation type="journal article" date="2018" name="Sci. Rep.">
        <title>Genomic signatures of local adaptation to the degree of environmental predictability in rotifers.</title>
        <authorList>
            <person name="Franch-Gras L."/>
            <person name="Hahn C."/>
            <person name="Garcia-Roger E.M."/>
            <person name="Carmona M.J."/>
            <person name="Serra M."/>
            <person name="Gomez A."/>
        </authorList>
    </citation>
    <scope>NUCLEOTIDE SEQUENCE [LARGE SCALE GENOMIC DNA]</scope>
    <source>
        <strain evidence="2">HYR1</strain>
    </source>
</reference>
<keyword evidence="1" id="KW-0472">Membrane</keyword>